<dbReference type="RefSeq" id="WP_099880388.1">
    <property type="nucleotide sequence ID" value="NZ_CP024608.1"/>
</dbReference>
<sequence length="68" mass="7564">MGMFLTPEELIDYTGRKLKSKQIEALRKMGVPFRVNACGRPVVTTLAVEGSRQPTPAVEPQWTPKLHG</sequence>
<keyword evidence="3" id="KW-1185">Reference proteome</keyword>
<protein>
    <recommendedName>
        <fullName evidence="1">DUF4224 domain-containing protein</fullName>
    </recommendedName>
</protein>
<feature type="domain" description="DUF4224" evidence="1">
    <location>
        <begin position="4"/>
        <end position="44"/>
    </location>
</feature>
<dbReference type="KEGG" id="mass:CR152_27675"/>
<evidence type="ECO:0000259" key="1">
    <source>
        <dbReference type="Pfam" id="PF13986"/>
    </source>
</evidence>
<dbReference type="OrthoDB" id="8612748at2"/>
<accession>A0A2D2DSA0</accession>
<evidence type="ECO:0000313" key="2">
    <source>
        <dbReference type="EMBL" id="ATQ77860.1"/>
    </source>
</evidence>
<gene>
    <name evidence="2" type="ORF">CR152_27675</name>
</gene>
<organism evidence="2 3">
    <name type="scientific">Massilia violaceinigra</name>
    <dbReference type="NCBI Taxonomy" id="2045208"/>
    <lineage>
        <taxon>Bacteria</taxon>
        <taxon>Pseudomonadati</taxon>
        <taxon>Pseudomonadota</taxon>
        <taxon>Betaproteobacteria</taxon>
        <taxon>Burkholderiales</taxon>
        <taxon>Oxalobacteraceae</taxon>
        <taxon>Telluria group</taxon>
        <taxon>Massilia</taxon>
    </lineage>
</organism>
<name>A0A2D2DSA0_9BURK</name>
<dbReference type="Proteomes" id="UP000229897">
    <property type="component" value="Chromosome"/>
</dbReference>
<dbReference type="InterPro" id="IPR025319">
    <property type="entry name" value="DUF4224"/>
</dbReference>
<reference evidence="2" key="1">
    <citation type="submission" date="2017-10" db="EMBL/GenBank/DDBJ databases">
        <title>Massilia psychrophilum sp. nov., a novel purple-pigmented bacterium isolated from Tianshan glacier, Xinjiang Municipality, China.</title>
        <authorList>
            <person name="Wang H."/>
        </authorList>
    </citation>
    <scope>NUCLEOTIDE SEQUENCE [LARGE SCALE GENOMIC DNA]</scope>
    <source>
        <strain evidence="2">B2</strain>
    </source>
</reference>
<evidence type="ECO:0000313" key="3">
    <source>
        <dbReference type="Proteomes" id="UP000229897"/>
    </source>
</evidence>
<proteinExistence type="predicted"/>
<dbReference type="EMBL" id="CP024608">
    <property type="protein sequence ID" value="ATQ77860.1"/>
    <property type="molecule type" value="Genomic_DNA"/>
</dbReference>
<dbReference type="Pfam" id="PF13986">
    <property type="entry name" value="DUF4224"/>
    <property type="match status" value="1"/>
</dbReference>
<dbReference type="AlphaFoldDB" id="A0A2D2DSA0"/>